<feature type="domain" description="Cytidyltransferase-like" evidence="3">
    <location>
        <begin position="5"/>
        <end position="126"/>
    </location>
</feature>
<evidence type="ECO:0000256" key="2">
    <source>
        <dbReference type="ARBA" id="ARBA00022695"/>
    </source>
</evidence>
<evidence type="ECO:0000256" key="1">
    <source>
        <dbReference type="ARBA" id="ARBA00022679"/>
    </source>
</evidence>
<comment type="caution">
    <text evidence="4">The sequence shown here is derived from an EMBL/GenBank/DDBJ whole genome shotgun (WGS) entry which is preliminary data.</text>
</comment>
<gene>
    <name evidence="4" type="primary">tagD</name>
    <name evidence="4" type="ORF">D3230_14735</name>
</gene>
<dbReference type="PANTHER" id="PTHR43793">
    <property type="entry name" value="FAD SYNTHASE"/>
    <property type="match status" value="1"/>
</dbReference>
<dbReference type="NCBIfam" id="TIGR01518">
    <property type="entry name" value="g3p_cytidyltrns"/>
    <property type="match status" value="1"/>
</dbReference>
<dbReference type="InterPro" id="IPR050385">
    <property type="entry name" value="Archaeal_FAD_synthase"/>
</dbReference>
<dbReference type="PANTHER" id="PTHR43793:SF1">
    <property type="entry name" value="FAD SYNTHASE"/>
    <property type="match status" value="1"/>
</dbReference>
<dbReference type="InterPro" id="IPR004821">
    <property type="entry name" value="Cyt_trans-like"/>
</dbReference>
<dbReference type="EMBL" id="QYAC01000008">
    <property type="protein sequence ID" value="MBL3680535.1"/>
    <property type="molecule type" value="Genomic_DNA"/>
</dbReference>
<dbReference type="Proteomes" id="UP001645859">
    <property type="component" value="Unassembled WGS sequence"/>
</dbReference>
<dbReference type="EC" id="2.7.7.39" evidence="4"/>
<dbReference type="InterPro" id="IPR006409">
    <property type="entry name" value="G3P_cytidylTrfase"/>
</dbReference>
<proteinExistence type="predicted"/>
<keyword evidence="2 4" id="KW-0548">Nucleotidyltransferase</keyword>
<evidence type="ECO:0000313" key="4">
    <source>
        <dbReference type="EMBL" id="MBL3680535.1"/>
    </source>
</evidence>
<dbReference type="GO" id="GO:0047348">
    <property type="term" value="F:glycerol-3-phosphate cytidylyltransferase activity"/>
    <property type="evidence" value="ECO:0007669"/>
    <property type="project" value="UniProtKB-EC"/>
</dbReference>
<sequence>MKRILTYGTFDLLHWGHIRLLRRARALGDYLVVAASSEEFNAGKGKQTYHDFETRKNMLEAVRYVDLVIPEHSWDQKIGDVQKYEIDAVVMGGDWEGDPRFEVLRDYCEVIYLDRTEGVSTTKIKRDLGVNA</sequence>
<keyword evidence="1 4" id="KW-0808">Transferase</keyword>
<evidence type="ECO:0000313" key="5">
    <source>
        <dbReference type="Proteomes" id="UP001645859"/>
    </source>
</evidence>
<dbReference type="NCBIfam" id="TIGR00125">
    <property type="entry name" value="cyt_tran_rel"/>
    <property type="match status" value="1"/>
</dbReference>
<organism evidence="4 5">
    <name type="scientific">Leucobacter chromiireducens subsp. solipictus</name>
    <dbReference type="NCBI Taxonomy" id="398235"/>
    <lineage>
        <taxon>Bacteria</taxon>
        <taxon>Bacillati</taxon>
        <taxon>Actinomycetota</taxon>
        <taxon>Actinomycetes</taxon>
        <taxon>Micrococcales</taxon>
        <taxon>Microbacteriaceae</taxon>
        <taxon>Leucobacter</taxon>
    </lineage>
</organism>
<dbReference type="Gene3D" id="3.40.50.620">
    <property type="entry name" value="HUPs"/>
    <property type="match status" value="1"/>
</dbReference>
<evidence type="ECO:0000259" key="3">
    <source>
        <dbReference type="Pfam" id="PF01467"/>
    </source>
</evidence>
<dbReference type="RefSeq" id="WP_202345804.1">
    <property type="nucleotide sequence ID" value="NZ_BAAAPI010000005.1"/>
</dbReference>
<reference evidence="4 5" key="1">
    <citation type="submission" date="2018-09" db="EMBL/GenBank/DDBJ databases">
        <title>Comparative genomics of Leucobacter spp.</title>
        <authorList>
            <person name="Reis A.C."/>
            <person name="Kolvenbach B.A."/>
            <person name="Corvini P.F.X."/>
            <person name="Nunes O.C."/>
        </authorList>
    </citation>
    <scope>NUCLEOTIDE SEQUENCE [LARGE SCALE GENOMIC DNA]</scope>
    <source>
        <strain evidence="4 5">TAN 31504</strain>
    </source>
</reference>
<dbReference type="SUPFAM" id="SSF52374">
    <property type="entry name" value="Nucleotidylyl transferase"/>
    <property type="match status" value="1"/>
</dbReference>
<accession>A0ABS1SIY9</accession>
<dbReference type="Pfam" id="PF01467">
    <property type="entry name" value="CTP_transf_like"/>
    <property type="match status" value="1"/>
</dbReference>
<keyword evidence="5" id="KW-1185">Reference proteome</keyword>
<name>A0ABS1SIY9_9MICO</name>
<protein>
    <submittedName>
        <fullName evidence="4">Glycerol-3-phosphate cytidylyltransferase</fullName>
        <ecNumber evidence="4">2.7.7.39</ecNumber>
    </submittedName>
</protein>
<dbReference type="InterPro" id="IPR014729">
    <property type="entry name" value="Rossmann-like_a/b/a_fold"/>
</dbReference>